<dbReference type="PANTHER" id="PTHR31723">
    <property type="entry name" value="PATHOGENESIS-RELATED FAMILY PROTEIN"/>
    <property type="match status" value="1"/>
</dbReference>
<dbReference type="AlphaFoldDB" id="A0A836C0M4"/>
<dbReference type="PANTHER" id="PTHR31723:SF10">
    <property type="entry name" value="PATHOGEN-RELATED PROTEIN"/>
    <property type="match status" value="1"/>
</dbReference>
<dbReference type="InterPro" id="IPR053218">
    <property type="entry name" value="Pathogen-related_defense"/>
</dbReference>
<evidence type="ECO:0000313" key="3">
    <source>
        <dbReference type="Proteomes" id="UP000612055"/>
    </source>
</evidence>
<organism evidence="2 3">
    <name type="scientific">Edaphochlamys debaryana</name>
    <dbReference type="NCBI Taxonomy" id="47281"/>
    <lineage>
        <taxon>Eukaryota</taxon>
        <taxon>Viridiplantae</taxon>
        <taxon>Chlorophyta</taxon>
        <taxon>core chlorophytes</taxon>
        <taxon>Chlorophyceae</taxon>
        <taxon>CS clade</taxon>
        <taxon>Chlamydomonadales</taxon>
        <taxon>Chlamydomonadales incertae sedis</taxon>
        <taxon>Edaphochlamys</taxon>
    </lineage>
</organism>
<dbReference type="InterPro" id="IPR032710">
    <property type="entry name" value="NTF2-like_dom_sf"/>
</dbReference>
<dbReference type="OrthoDB" id="65445at2759"/>
<accession>A0A836C0M4</accession>
<comment type="caution">
    <text evidence="2">The sequence shown here is derived from an EMBL/GenBank/DDBJ whole genome shotgun (WGS) entry which is preliminary data.</text>
</comment>
<feature type="compositionally biased region" description="Polar residues" evidence="1">
    <location>
        <begin position="1"/>
        <end position="12"/>
    </location>
</feature>
<dbReference type="Gene3D" id="3.10.450.50">
    <property type="match status" value="1"/>
</dbReference>
<proteinExistence type="predicted"/>
<sequence>MQQSLRTRTSAPGSRHATRSGKRAVRTRVAAPLVQPPGHVPERKYLHDVPESEFRYGKPDYTIVNTEYLLNKTKNWAPGSLEDVVESVVKTFEFEISHKTSAELVKSFAPGFTYSQNGGPKIDGKELLRRGSYNVLIKDESYTSNESHQQFKTAFPKGFAWEVTEVLSGPPNVTFRWRHWGKMEGAYNGHPPTGQTIEMYGMAIARVNGSLQIESLEIYYDATDFLGDLAKGSKCPLGFGSSSSSAATPAAAAAGAGASGGNGGGFLSGLFSLFK</sequence>
<name>A0A836C0M4_9CHLO</name>
<evidence type="ECO:0000256" key="1">
    <source>
        <dbReference type="SAM" id="MobiDB-lite"/>
    </source>
</evidence>
<dbReference type="SUPFAM" id="SSF54427">
    <property type="entry name" value="NTF2-like"/>
    <property type="match status" value="1"/>
</dbReference>
<gene>
    <name evidence="2" type="ORF">HYH03_007169</name>
</gene>
<feature type="region of interest" description="Disordered" evidence="1">
    <location>
        <begin position="1"/>
        <end position="26"/>
    </location>
</feature>
<feature type="compositionally biased region" description="Basic residues" evidence="1">
    <location>
        <begin position="16"/>
        <end position="26"/>
    </location>
</feature>
<evidence type="ECO:0008006" key="4">
    <source>
        <dbReference type="Google" id="ProtNLM"/>
    </source>
</evidence>
<protein>
    <recommendedName>
        <fullName evidence="4">Pathogen-related protein</fullName>
    </recommendedName>
</protein>
<reference evidence="2" key="1">
    <citation type="journal article" date="2020" name="bioRxiv">
        <title>Comparative genomics of Chlamydomonas.</title>
        <authorList>
            <person name="Craig R.J."/>
            <person name="Hasan A.R."/>
            <person name="Ness R.W."/>
            <person name="Keightley P.D."/>
        </authorList>
    </citation>
    <scope>NUCLEOTIDE SEQUENCE</scope>
    <source>
        <strain evidence="2">CCAP 11/70</strain>
    </source>
</reference>
<keyword evidence="3" id="KW-1185">Reference proteome</keyword>
<dbReference type="Proteomes" id="UP000612055">
    <property type="component" value="Unassembled WGS sequence"/>
</dbReference>
<evidence type="ECO:0000313" key="2">
    <source>
        <dbReference type="EMBL" id="KAG2494653.1"/>
    </source>
</evidence>
<dbReference type="EMBL" id="JAEHOE010000029">
    <property type="protein sequence ID" value="KAG2494653.1"/>
    <property type="molecule type" value="Genomic_DNA"/>
</dbReference>